<evidence type="ECO:0000256" key="3">
    <source>
        <dbReference type="ARBA" id="ARBA00023002"/>
    </source>
</evidence>
<feature type="non-terminal residue" evidence="5">
    <location>
        <position position="1"/>
    </location>
</feature>
<comment type="similarity">
    <text evidence="1">Belongs to the cytochrome P450 family.</text>
</comment>
<gene>
    <name evidence="5" type="ORF">PGLA1383_LOCUS57760</name>
</gene>
<keyword evidence="4" id="KW-0408">Iron</keyword>
<dbReference type="Gene3D" id="1.10.630.10">
    <property type="entry name" value="Cytochrome P450"/>
    <property type="match status" value="1"/>
</dbReference>
<name>A0A813HYT8_POLGL</name>
<keyword evidence="3" id="KW-0560">Oxidoreductase</keyword>
<dbReference type="PRINTS" id="PR00385">
    <property type="entry name" value="P450"/>
</dbReference>
<feature type="non-terminal residue" evidence="5">
    <location>
        <position position="184"/>
    </location>
</feature>
<dbReference type="AlphaFoldDB" id="A0A813HYT8"/>
<evidence type="ECO:0000313" key="5">
    <source>
        <dbReference type="EMBL" id="CAE8643414.1"/>
    </source>
</evidence>
<dbReference type="PANTHER" id="PTHR24296">
    <property type="entry name" value="CYTOCHROME P450"/>
    <property type="match status" value="1"/>
</dbReference>
<evidence type="ECO:0000313" key="6">
    <source>
        <dbReference type="Proteomes" id="UP000654075"/>
    </source>
</evidence>
<keyword evidence="6" id="KW-1185">Reference proteome</keyword>
<comment type="caution">
    <text evidence="5">The sequence shown here is derived from an EMBL/GenBank/DDBJ whole genome shotgun (WGS) entry which is preliminary data.</text>
</comment>
<dbReference type="InterPro" id="IPR001128">
    <property type="entry name" value="Cyt_P450"/>
</dbReference>
<dbReference type="GO" id="GO:0020037">
    <property type="term" value="F:heme binding"/>
    <property type="evidence" value="ECO:0007669"/>
    <property type="project" value="InterPro"/>
</dbReference>
<evidence type="ECO:0000256" key="4">
    <source>
        <dbReference type="ARBA" id="ARBA00023004"/>
    </source>
</evidence>
<dbReference type="EMBL" id="CAJNNV010033354">
    <property type="protein sequence ID" value="CAE8643414.1"/>
    <property type="molecule type" value="Genomic_DNA"/>
</dbReference>
<proteinExistence type="inferred from homology"/>
<dbReference type="InterPro" id="IPR036396">
    <property type="entry name" value="Cyt_P450_sf"/>
</dbReference>
<dbReference type="GO" id="GO:0016705">
    <property type="term" value="F:oxidoreductase activity, acting on paired donors, with incorporation or reduction of molecular oxygen"/>
    <property type="evidence" value="ECO:0007669"/>
    <property type="project" value="InterPro"/>
</dbReference>
<dbReference type="Proteomes" id="UP000654075">
    <property type="component" value="Unassembled WGS sequence"/>
</dbReference>
<organism evidence="5 6">
    <name type="scientific">Polarella glacialis</name>
    <name type="common">Dinoflagellate</name>
    <dbReference type="NCBI Taxonomy" id="89957"/>
    <lineage>
        <taxon>Eukaryota</taxon>
        <taxon>Sar</taxon>
        <taxon>Alveolata</taxon>
        <taxon>Dinophyceae</taxon>
        <taxon>Suessiales</taxon>
        <taxon>Suessiaceae</taxon>
        <taxon>Polarella</taxon>
    </lineage>
</organism>
<dbReference type="InterPro" id="IPR002401">
    <property type="entry name" value="Cyt_P450_E_grp-I"/>
</dbReference>
<dbReference type="Pfam" id="PF00067">
    <property type="entry name" value="p450"/>
    <property type="match status" value="1"/>
</dbReference>
<accession>A0A813HYT8</accession>
<protein>
    <recommendedName>
        <fullName evidence="7">Cytochrome P450</fullName>
    </recommendedName>
</protein>
<evidence type="ECO:0000256" key="2">
    <source>
        <dbReference type="ARBA" id="ARBA00022723"/>
    </source>
</evidence>
<sequence length="184" mass="20427">HFSLLDSYSRNVVRELRASIAKEGDPSKAGGSVWGDVEASKSFVGLFLEDAKQRGEDLSEDFLRDLVLNFLIAGRDTTAQALSWTIFCLCKDPRVAAKARAEVAEVCGGREPAYEEINRLPYVQAVLHEALRLYPSVPLDFKVAADDDVWPDGTHVRRGNVIVYHIYAMGRDPAIWGEDAGEFL</sequence>
<dbReference type="GO" id="GO:0004497">
    <property type="term" value="F:monooxygenase activity"/>
    <property type="evidence" value="ECO:0007669"/>
    <property type="project" value="InterPro"/>
</dbReference>
<reference evidence="5" key="1">
    <citation type="submission" date="2021-02" db="EMBL/GenBank/DDBJ databases">
        <authorList>
            <person name="Dougan E. K."/>
            <person name="Rhodes N."/>
            <person name="Thang M."/>
            <person name="Chan C."/>
        </authorList>
    </citation>
    <scope>NUCLEOTIDE SEQUENCE</scope>
</reference>
<dbReference type="PRINTS" id="PR00463">
    <property type="entry name" value="EP450I"/>
</dbReference>
<dbReference type="OrthoDB" id="1470350at2759"/>
<keyword evidence="2" id="KW-0479">Metal-binding</keyword>
<evidence type="ECO:0000256" key="1">
    <source>
        <dbReference type="ARBA" id="ARBA00010617"/>
    </source>
</evidence>
<dbReference type="SUPFAM" id="SSF48264">
    <property type="entry name" value="Cytochrome P450"/>
    <property type="match status" value="1"/>
</dbReference>
<dbReference type="GO" id="GO:0005506">
    <property type="term" value="F:iron ion binding"/>
    <property type="evidence" value="ECO:0007669"/>
    <property type="project" value="InterPro"/>
</dbReference>
<evidence type="ECO:0008006" key="7">
    <source>
        <dbReference type="Google" id="ProtNLM"/>
    </source>
</evidence>